<gene>
    <name evidence="7" type="ORF">AZI85_16545</name>
</gene>
<keyword evidence="3 5" id="KW-1133">Transmembrane helix</keyword>
<dbReference type="EMBL" id="LUKF01000006">
    <property type="protein sequence ID" value="KYG69842.1"/>
    <property type="molecule type" value="Genomic_DNA"/>
</dbReference>
<dbReference type="AlphaFoldDB" id="A0A150WU58"/>
<evidence type="ECO:0000256" key="2">
    <source>
        <dbReference type="ARBA" id="ARBA00022692"/>
    </source>
</evidence>
<evidence type="ECO:0000313" key="8">
    <source>
        <dbReference type="Proteomes" id="UP000075391"/>
    </source>
</evidence>
<dbReference type="RefSeq" id="WP_063243194.1">
    <property type="nucleotide sequence ID" value="NZ_LUKF01000006.1"/>
</dbReference>
<feature type="transmembrane region" description="Helical" evidence="5">
    <location>
        <begin position="86"/>
        <end position="110"/>
    </location>
</feature>
<name>A0A150WU58_BDEBC</name>
<sequence>MKLKTLLNNIYDFIFAPQPVHTVALLRMGMGLLLLFNWLMLITDIDVLYGPNGIISLQTAQQYGNPFRFSLFDYIPNTDKNTFTLAIINLIASVAVLTGTFTRTAIAIAFVTLVSFHHRNGFILNSADSVLRIFLFFLFFTPSGDVWSVDWLRKKWNGEAPLVPLEKSPWALRLIQLQFCTIYIATVLFKIKGDKWIDGTAIYIATRIDDFVRFPLPLLNDMTFIKFLTWSTLIVEFALGTLVWFKETRYWVLLAGVGLHLGIEYTMSIPVFEWAMIVIMVAMLDPRDVANWVQNLQERKFSALRPKFIQYRQKSV</sequence>
<feature type="domain" description="HTTM-like" evidence="6">
    <location>
        <begin position="15"/>
        <end position="288"/>
    </location>
</feature>
<organism evidence="7 8">
    <name type="scientific">Bdellovibrio bacteriovorus</name>
    <dbReference type="NCBI Taxonomy" id="959"/>
    <lineage>
        <taxon>Bacteria</taxon>
        <taxon>Pseudomonadati</taxon>
        <taxon>Bdellovibrionota</taxon>
        <taxon>Bdellovibrionia</taxon>
        <taxon>Bdellovibrionales</taxon>
        <taxon>Pseudobdellovibrionaceae</taxon>
        <taxon>Bdellovibrio</taxon>
    </lineage>
</organism>
<dbReference type="GO" id="GO:0012505">
    <property type="term" value="C:endomembrane system"/>
    <property type="evidence" value="ECO:0007669"/>
    <property type="project" value="UniProtKB-SubCell"/>
</dbReference>
<proteinExistence type="predicted"/>
<keyword evidence="2 5" id="KW-0812">Transmembrane</keyword>
<feature type="transmembrane region" description="Helical" evidence="5">
    <location>
        <begin position="20"/>
        <end position="41"/>
    </location>
</feature>
<keyword evidence="4 5" id="KW-0472">Membrane</keyword>
<evidence type="ECO:0000256" key="3">
    <source>
        <dbReference type="ARBA" id="ARBA00022989"/>
    </source>
</evidence>
<feature type="transmembrane region" description="Helical" evidence="5">
    <location>
        <begin position="227"/>
        <end position="245"/>
    </location>
</feature>
<dbReference type="Proteomes" id="UP000075391">
    <property type="component" value="Unassembled WGS sequence"/>
</dbReference>
<accession>A0A150WU58</accession>
<evidence type="ECO:0000313" key="7">
    <source>
        <dbReference type="EMBL" id="KYG69842.1"/>
    </source>
</evidence>
<reference evidence="7 8" key="1">
    <citation type="submission" date="2016-03" db="EMBL/GenBank/DDBJ databases">
        <authorList>
            <person name="Ploux O."/>
        </authorList>
    </citation>
    <scope>NUCLEOTIDE SEQUENCE [LARGE SCALE GENOMIC DNA]</scope>
    <source>
        <strain evidence="7 8">BER2</strain>
    </source>
</reference>
<dbReference type="InterPro" id="IPR053934">
    <property type="entry name" value="HTTM_dom"/>
</dbReference>
<comment type="caution">
    <text evidence="7">The sequence shown here is derived from an EMBL/GenBank/DDBJ whole genome shotgun (WGS) entry which is preliminary data.</text>
</comment>
<dbReference type="Pfam" id="PF05090">
    <property type="entry name" value="HTTM"/>
    <property type="match status" value="1"/>
</dbReference>
<dbReference type="PANTHER" id="PTHR39535">
    <property type="entry name" value="SPORULATION-DELAYING PROTEIN SDPB"/>
    <property type="match status" value="1"/>
</dbReference>
<comment type="subcellular location">
    <subcellularLocation>
        <location evidence="1">Endomembrane system</location>
        <topology evidence="1">Multi-pass membrane protein</topology>
    </subcellularLocation>
</comment>
<evidence type="ECO:0000259" key="6">
    <source>
        <dbReference type="SMART" id="SM00752"/>
    </source>
</evidence>
<dbReference type="OrthoDB" id="128729at2"/>
<dbReference type="InterPro" id="IPR011020">
    <property type="entry name" value="HTTM-like"/>
</dbReference>
<protein>
    <recommendedName>
        <fullName evidence="6">HTTM-like domain-containing protein</fullName>
    </recommendedName>
</protein>
<dbReference type="PANTHER" id="PTHR39535:SF2">
    <property type="entry name" value="HTTM DOMAIN-CONTAINING PROTEIN"/>
    <property type="match status" value="1"/>
</dbReference>
<dbReference type="InterPro" id="IPR052964">
    <property type="entry name" value="Sporulation_signal_mat"/>
</dbReference>
<dbReference type="SMART" id="SM00752">
    <property type="entry name" value="HTTM"/>
    <property type="match status" value="1"/>
</dbReference>
<feature type="transmembrane region" description="Helical" evidence="5">
    <location>
        <begin position="122"/>
        <end position="141"/>
    </location>
</feature>
<evidence type="ECO:0000256" key="4">
    <source>
        <dbReference type="ARBA" id="ARBA00023136"/>
    </source>
</evidence>
<evidence type="ECO:0000256" key="1">
    <source>
        <dbReference type="ARBA" id="ARBA00004127"/>
    </source>
</evidence>
<evidence type="ECO:0000256" key="5">
    <source>
        <dbReference type="SAM" id="Phobius"/>
    </source>
</evidence>